<evidence type="ECO:0000256" key="3">
    <source>
        <dbReference type="ARBA" id="ARBA00022679"/>
    </source>
</evidence>
<dbReference type="PIRSF" id="PIRSF026782">
    <property type="entry name" value="CbiD"/>
    <property type="match status" value="1"/>
</dbReference>
<evidence type="ECO:0000256" key="4">
    <source>
        <dbReference type="ARBA" id="ARBA00022691"/>
    </source>
</evidence>
<dbReference type="GO" id="GO:0032259">
    <property type="term" value="P:methylation"/>
    <property type="evidence" value="ECO:0007669"/>
    <property type="project" value="UniProtKB-KW"/>
</dbReference>
<dbReference type="InterPro" id="IPR036074">
    <property type="entry name" value="CbiD_sf"/>
</dbReference>
<protein>
    <recommendedName>
        <fullName evidence="5">Cobalt-precorrin-5B C(1)-methyltransferase</fullName>
        <ecNumber evidence="5">2.1.1.195</ecNumber>
    </recommendedName>
    <alternativeName>
        <fullName evidence="5">Cobalt-precorrin-6A synthase</fullName>
    </alternativeName>
</protein>
<comment type="function">
    <text evidence="5">Catalyzes the methylation of C-1 in cobalt-precorrin-5B to form cobalt-precorrin-6A.</text>
</comment>
<dbReference type="Proteomes" id="UP001198151">
    <property type="component" value="Unassembled WGS sequence"/>
</dbReference>
<dbReference type="RefSeq" id="WP_227708081.1">
    <property type="nucleotide sequence ID" value="NZ_JAJEQX010000019.1"/>
</dbReference>
<dbReference type="Pfam" id="PF01888">
    <property type="entry name" value="CbiD"/>
    <property type="match status" value="1"/>
</dbReference>
<evidence type="ECO:0000313" key="7">
    <source>
        <dbReference type="Proteomes" id="UP001198151"/>
    </source>
</evidence>
<dbReference type="EC" id="2.1.1.195" evidence="5"/>
<keyword evidence="3 5" id="KW-0808">Transferase</keyword>
<organism evidence="6 7">
    <name type="scientific">Ruminococcus turbiniformis</name>
    <dbReference type="NCBI Taxonomy" id="2881258"/>
    <lineage>
        <taxon>Bacteria</taxon>
        <taxon>Bacillati</taxon>
        <taxon>Bacillota</taxon>
        <taxon>Clostridia</taxon>
        <taxon>Eubacteriales</taxon>
        <taxon>Oscillospiraceae</taxon>
        <taxon>Ruminococcus</taxon>
    </lineage>
</organism>
<reference evidence="6 7" key="1">
    <citation type="submission" date="2021-10" db="EMBL/GenBank/DDBJ databases">
        <title>Anaerobic single-cell dispensing facilitates the cultivation of human gut bacteria.</title>
        <authorList>
            <person name="Afrizal A."/>
        </authorList>
    </citation>
    <scope>NUCLEOTIDE SEQUENCE [LARGE SCALE GENOMIC DNA]</scope>
    <source>
        <strain evidence="6 7">CLA-AA-H200</strain>
    </source>
</reference>
<gene>
    <name evidence="5 6" type="primary">cbiD</name>
    <name evidence="6" type="ORF">LKD70_11005</name>
</gene>
<name>A0ABS8FY20_9FIRM</name>
<sequence length="395" mass="42498">MAPEIGRTRSGLRLGYTTGSCAAAAAKAAAQMLFSETEVRHVRLMTPKGIELYLDVEETERTSGYVQCAVRKYSGDDPDVTDGLLIFARVEKVSPDGNSPAVLLDGGAGVGRVTRAGLEQKVGQAAINRVPRRMIREAVREICGQYGFCGTVKVTIFIPDGEKTAEKTMNSRLGIEGGLSVLGTTGIVEPMSEKALTDTIYLEMKMLKDEGRRCCCAVPGNYGSDFLRDRLGLDAGQAVKCSNYIGETIDDAKYLGMSGLLLIGHIGKFVKLAAGVMNTHSAQADCRMEVLSAHAAMAGADTDTVRRIMECINTSQAVGILKERHLLEPVMETVGERIGFYLKQRAGSGLTIGALVFSESEGILIRAAEAEKLLPLIRKEQKDQKKKTEEGAGRA</sequence>
<dbReference type="InterPro" id="IPR002748">
    <property type="entry name" value="CbiD"/>
</dbReference>
<keyword evidence="1 5" id="KW-0169">Cobalamin biosynthesis</keyword>
<evidence type="ECO:0000256" key="1">
    <source>
        <dbReference type="ARBA" id="ARBA00022573"/>
    </source>
</evidence>
<keyword evidence="7" id="KW-1185">Reference proteome</keyword>
<dbReference type="SUPFAM" id="SSF111342">
    <property type="entry name" value="CbiD-like"/>
    <property type="match status" value="1"/>
</dbReference>
<comment type="catalytic activity">
    <reaction evidence="5">
        <text>Co-precorrin-5B + S-adenosyl-L-methionine = Co-precorrin-6A + S-adenosyl-L-homocysteine</text>
        <dbReference type="Rhea" id="RHEA:26285"/>
        <dbReference type="ChEBI" id="CHEBI:57856"/>
        <dbReference type="ChEBI" id="CHEBI:59789"/>
        <dbReference type="ChEBI" id="CHEBI:60063"/>
        <dbReference type="ChEBI" id="CHEBI:60064"/>
        <dbReference type="EC" id="2.1.1.195"/>
    </reaction>
</comment>
<dbReference type="GO" id="GO:0008168">
    <property type="term" value="F:methyltransferase activity"/>
    <property type="evidence" value="ECO:0007669"/>
    <property type="project" value="UniProtKB-KW"/>
</dbReference>
<dbReference type="PANTHER" id="PTHR35863:SF1">
    <property type="entry name" value="COBALT-PRECORRIN-5B C(1)-METHYLTRANSFERASE"/>
    <property type="match status" value="1"/>
</dbReference>
<accession>A0ABS8FY20</accession>
<evidence type="ECO:0000256" key="2">
    <source>
        <dbReference type="ARBA" id="ARBA00022603"/>
    </source>
</evidence>
<comment type="pathway">
    <text evidence="5">Cofactor biosynthesis; adenosylcobalamin biosynthesis; cob(II)yrinate a,c-diamide from sirohydrochlorin (anaerobic route): step 6/10.</text>
</comment>
<dbReference type="HAMAP" id="MF_00787">
    <property type="entry name" value="CbiD"/>
    <property type="match status" value="1"/>
</dbReference>
<comment type="caution">
    <text evidence="6">The sequence shown here is derived from an EMBL/GenBank/DDBJ whole genome shotgun (WGS) entry which is preliminary data.</text>
</comment>
<dbReference type="NCBIfam" id="TIGR00312">
    <property type="entry name" value="cbiD"/>
    <property type="match status" value="1"/>
</dbReference>
<dbReference type="PANTHER" id="PTHR35863">
    <property type="entry name" value="COBALT-PRECORRIN-5B C(1)-METHYLTRANSFERASE"/>
    <property type="match status" value="1"/>
</dbReference>
<evidence type="ECO:0000313" key="6">
    <source>
        <dbReference type="EMBL" id="MCC2254940.1"/>
    </source>
</evidence>
<keyword evidence="2 5" id="KW-0489">Methyltransferase</keyword>
<dbReference type="Gene3D" id="3.30.2110.10">
    <property type="entry name" value="CbiD-like"/>
    <property type="match status" value="1"/>
</dbReference>
<keyword evidence="4 5" id="KW-0949">S-adenosyl-L-methionine</keyword>
<proteinExistence type="inferred from homology"/>
<comment type="similarity">
    <text evidence="5">Belongs to the CbiD family.</text>
</comment>
<evidence type="ECO:0000256" key="5">
    <source>
        <dbReference type="HAMAP-Rule" id="MF_00787"/>
    </source>
</evidence>
<dbReference type="EMBL" id="JAJEQX010000019">
    <property type="protein sequence ID" value="MCC2254940.1"/>
    <property type="molecule type" value="Genomic_DNA"/>
</dbReference>